<dbReference type="GO" id="GO:0016787">
    <property type="term" value="F:hydrolase activity"/>
    <property type="evidence" value="ECO:0007669"/>
    <property type="project" value="UniProtKB-KW"/>
</dbReference>
<dbReference type="SUPFAM" id="SSF56784">
    <property type="entry name" value="HAD-like"/>
    <property type="match status" value="1"/>
</dbReference>
<organism evidence="1 2">
    <name type="scientific">Sclerurus mexicanus</name>
    <name type="common">tawny-throated leaftosser</name>
    <dbReference type="NCBI Taxonomy" id="265632"/>
    <lineage>
        <taxon>Eukaryota</taxon>
        <taxon>Metazoa</taxon>
        <taxon>Chordata</taxon>
        <taxon>Craniata</taxon>
        <taxon>Vertebrata</taxon>
        <taxon>Euteleostomi</taxon>
        <taxon>Archelosauria</taxon>
        <taxon>Archosauria</taxon>
        <taxon>Dinosauria</taxon>
        <taxon>Saurischia</taxon>
        <taxon>Theropoda</taxon>
        <taxon>Coelurosauria</taxon>
        <taxon>Aves</taxon>
        <taxon>Neognathae</taxon>
        <taxon>Neoaves</taxon>
        <taxon>Telluraves</taxon>
        <taxon>Australaves</taxon>
        <taxon>Passeriformes</taxon>
        <taxon>Furnariidae</taxon>
        <taxon>Sclerurus</taxon>
    </lineage>
</organism>
<sequence length="65" mass="7266">GFQTCVLANHWVDDSAGRLLTARLLALLRRRFQLLLESCRIGMAKPEPGVYWHALAALGVKPHQV</sequence>
<evidence type="ECO:0000313" key="1">
    <source>
        <dbReference type="EMBL" id="NXF79283.1"/>
    </source>
</evidence>
<dbReference type="InterPro" id="IPR023214">
    <property type="entry name" value="HAD_sf"/>
</dbReference>
<keyword evidence="2" id="KW-1185">Reference proteome</keyword>
<accession>A0A7K8WKE9</accession>
<protein>
    <submittedName>
        <fullName evidence="1">HYES hydrolase</fullName>
    </submittedName>
</protein>
<dbReference type="Gene3D" id="3.40.50.1000">
    <property type="entry name" value="HAD superfamily/HAD-like"/>
    <property type="match status" value="1"/>
</dbReference>
<reference evidence="1 2" key="1">
    <citation type="submission" date="2019-09" db="EMBL/GenBank/DDBJ databases">
        <title>Bird 10,000 Genomes (B10K) Project - Family phase.</title>
        <authorList>
            <person name="Zhang G."/>
        </authorList>
    </citation>
    <scope>NUCLEOTIDE SEQUENCE [LARGE SCALE GENOMIC DNA]</scope>
    <source>
        <strain evidence="1">B10K-DU-001-03</strain>
        <tissue evidence="1">Muscle</tissue>
    </source>
</reference>
<evidence type="ECO:0000313" key="2">
    <source>
        <dbReference type="Proteomes" id="UP000588334"/>
    </source>
</evidence>
<dbReference type="InterPro" id="IPR036412">
    <property type="entry name" value="HAD-like_sf"/>
</dbReference>
<feature type="non-terminal residue" evidence="1">
    <location>
        <position position="65"/>
    </location>
</feature>
<keyword evidence="1" id="KW-0378">Hydrolase</keyword>
<dbReference type="AlphaFoldDB" id="A0A7K8WKE9"/>
<feature type="non-terminal residue" evidence="1">
    <location>
        <position position="1"/>
    </location>
</feature>
<proteinExistence type="predicted"/>
<dbReference type="EMBL" id="VWZF01004775">
    <property type="protein sequence ID" value="NXF79283.1"/>
    <property type="molecule type" value="Genomic_DNA"/>
</dbReference>
<dbReference type="Proteomes" id="UP000588334">
    <property type="component" value="Unassembled WGS sequence"/>
</dbReference>
<name>A0A7K8WKE9_9FURN</name>
<comment type="caution">
    <text evidence="1">The sequence shown here is derived from an EMBL/GenBank/DDBJ whole genome shotgun (WGS) entry which is preliminary data.</text>
</comment>
<gene>
    <name evidence="1" type="primary">Ephx2</name>
    <name evidence="1" type="ORF">SCLMEX_R02871</name>
</gene>